<feature type="transmembrane region" description="Helical" evidence="2">
    <location>
        <begin position="117"/>
        <end position="135"/>
    </location>
</feature>
<feature type="transmembrane region" description="Helical" evidence="2">
    <location>
        <begin position="193"/>
        <end position="211"/>
    </location>
</feature>
<feature type="transmembrane region" description="Helical" evidence="2">
    <location>
        <begin position="169"/>
        <end position="186"/>
    </location>
</feature>
<feature type="transmembrane region" description="Helical" evidence="2">
    <location>
        <begin position="313"/>
        <end position="339"/>
    </location>
</feature>
<feature type="transmembrane region" description="Helical" evidence="2">
    <location>
        <begin position="63"/>
        <end position="84"/>
    </location>
</feature>
<reference evidence="3 4" key="1">
    <citation type="submission" date="2024-06" db="EMBL/GenBank/DDBJ databases">
        <title>Sorghum-associated microbial communities from plants grown in Nebraska, USA.</title>
        <authorList>
            <person name="Schachtman D."/>
        </authorList>
    </citation>
    <scope>NUCLEOTIDE SEQUENCE [LARGE SCALE GENOMIC DNA]</scope>
    <source>
        <strain evidence="3 4">3207</strain>
    </source>
</reference>
<feature type="transmembrane region" description="Helical" evidence="2">
    <location>
        <begin position="351"/>
        <end position="369"/>
    </location>
</feature>
<comment type="caution">
    <text evidence="3">The sequence shown here is derived from an EMBL/GenBank/DDBJ whole genome shotgun (WGS) entry which is preliminary data.</text>
</comment>
<keyword evidence="2" id="KW-1133">Transmembrane helix</keyword>
<dbReference type="Proteomes" id="UP001549321">
    <property type="component" value="Unassembled WGS sequence"/>
</dbReference>
<feature type="region of interest" description="Disordered" evidence="1">
    <location>
        <begin position="1"/>
        <end position="29"/>
    </location>
</feature>
<dbReference type="NCBIfam" id="TIGR00843">
    <property type="entry name" value="benE"/>
    <property type="match status" value="1"/>
</dbReference>
<feature type="transmembrane region" description="Helical" evidence="2">
    <location>
        <begin position="375"/>
        <end position="406"/>
    </location>
</feature>
<dbReference type="RefSeq" id="WP_354548981.1">
    <property type="nucleotide sequence ID" value="NZ_JBEPSM010000001.1"/>
</dbReference>
<proteinExistence type="predicted"/>
<sequence>MDMRTEARTTDLERVSPAEGGPGSPRRSAGLTQPILAGIIAAFVGFASTFTVVLQGFTAVGATQAQAASGLLAICIAQGVLGIVLSQRYRIPITIAWSTPGSVLLAATGLIQGGFPAAVGAFILTGVLIIAAGLIKPFGRIVSAIPPVLASAMLAGILLSLCLAPAKAVGLQPGLALPVVLVWAIVGRIRRIWAVPAAVATAVALIVWTLPPGGLAIDHAIPDVVFIVPSFTFQGLISLAIPLFIVTMASQNLPGIAVMRANGYEPPVGPVFLGTGIASVLVAPLGGHTLNFAAITAAMCAGPDSHPDPARRWVASFAGGVAYLFLGLGATLAAALVTAAPQVLIQAATGLALLGAFGGALAGAIGVAAHRDAAIVTFVTAASGLSFFGVGAAFWGIVAGGAFMLLNRKWSR</sequence>
<evidence type="ECO:0000256" key="2">
    <source>
        <dbReference type="SAM" id="Phobius"/>
    </source>
</evidence>
<name>A0ABV2QWZ5_9HYPH</name>
<dbReference type="PANTHER" id="PTHR30199">
    <property type="entry name" value="MFS FAMILY TRANSPORTER, PREDICTED SUBSTRATE BENZOATE"/>
    <property type="match status" value="1"/>
</dbReference>
<feature type="transmembrane region" description="Helical" evidence="2">
    <location>
        <begin position="271"/>
        <end position="293"/>
    </location>
</feature>
<protein>
    <submittedName>
        <fullName evidence="3">Benzoate membrane transport protein</fullName>
    </submittedName>
</protein>
<keyword evidence="2" id="KW-0472">Membrane</keyword>
<evidence type="ECO:0000256" key="1">
    <source>
        <dbReference type="SAM" id="MobiDB-lite"/>
    </source>
</evidence>
<dbReference type="Pfam" id="PF03594">
    <property type="entry name" value="BenE"/>
    <property type="match status" value="1"/>
</dbReference>
<evidence type="ECO:0000313" key="4">
    <source>
        <dbReference type="Proteomes" id="UP001549321"/>
    </source>
</evidence>
<gene>
    <name evidence="3" type="ORF">ABIE08_000833</name>
</gene>
<evidence type="ECO:0000313" key="3">
    <source>
        <dbReference type="EMBL" id="MET4632920.1"/>
    </source>
</evidence>
<feature type="transmembrane region" description="Helical" evidence="2">
    <location>
        <begin position="142"/>
        <end position="163"/>
    </location>
</feature>
<keyword evidence="2" id="KW-0812">Transmembrane</keyword>
<feature type="transmembrane region" description="Helical" evidence="2">
    <location>
        <begin position="231"/>
        <end position="250"/>
    </location>
</feature>
<dbReference type="EMBL" id="JBEPSM010000001">
    <property type="protein sequence ID" value="MET4632920.1"/>
    <property type="molecule type" value="Genomic_DNA"/>
</dbReference>
<keyword evidence="4" id="KW-1185">Reference proteome</keyword>
<dbReference type="InterPro" id="IPR004711">
    <property type="entry name" value="Benzoate_Transporter"/>
</dbReference>
<feature type="transmembrane region" description="Helical" evidence="2">
    <location>
        <begin position="91"/>
        <end position="111"/>
    </location>
</feature>
<feature type="transmembrane region" description="Helical" evidence="2">
    <location>
        <begin position="35"/>
        <end position="57"/>
    </location>
</feature>
<feature type="compositionally biased region" description="Basic and acidic residues" evidence="1">
    <location>
        <begin position="1"/>
        <end position="16"/>
    </location>
</feature>
<dbReference type="PANTHER" id="PTHR30199:SF0">
    <property type="entry name" value="INNER MEMBRANE PROTEIN YDCO"/>
    <property type="match status" value="1"/>
</dbReference>
<organism evidence="3 4">
    <name type="scientific">Kaistia defluvii</name>
    <dbReference type="NCBI Taxonomy" id="410841"/>
    <lineage>
        <taxon>Bacteria</taxon>
        <taxon>Pseudomonadati</taxon>
        <taxon>Pseudomonadota</taxon>
        <taxon>Alphaproteobacteria</taxon>
        <taxon>Hyphomicrobiales</taxon>
        <taxon>Kaistiaceae</taxon>
        <taxon>Kaistia</taxon>
    </lineage>
</organism>
<accession>A0ABV2QWZ5</accession>